<proteinExistence type="predicted"/>
<evidence type="ECO:0000313" key="3">
    <source>
        <dbReference type="Proteomes" id="UP000038040"/>
    </source>
</evidence>
<protein>
    <submittedName>
        <fullName evidence="2 5">Uncharacterized protein</fullName>
    </submittedName>
</protein>
<dbReference type="EMBL" id="UYYG01001160">
    <property type="protein sequence ID" value="VDN57401.1"/>
    <property type="molecule type" value="Genomic_DNA"/>
</dbReference>
<evidence type="ECO:0000256" key="1">
    <source>
        <dbReference type="SAM" id="MobiDB-lite"/>
    </source>
</evidence>
<accession>A0A158Q3U5</accession>
<dbReference type="Proteomes" id="UP000274756">
    <property type="component" value="Unassembled WGS sequence"/>
</dbReference>
<dbReference type="AlphaFoldDB" id="A0A158Q3U5"/>
<dbReference type="OrthoDB" id="5877346at2759"/>
<name>A0A158Q3U5_DRAME</name>
<sequence>MKNYEVNELKNLRALSNAMDKIRRIFNNLRFKYIQMYNILKKANIIENNEKKLELLSRIKNLPSLRSSKLKLLNELKRFSQMANRLEKQNDTKIIKKLTKPPFTKVLTSKIFDEDERNSKTRFGNAPSFKEIDKSQLSDKSDNKNTIKNKISQNSTELTQSTKNENVSIKLLKKPFKNDEQKPINKWKNEKNDKISGNSTVIVKNHGKQNFTDKTDERTLCKYERKNNERKPPAKQRLSLSSWQNWRGQFRNRVTGIAHARVFSKTNERFAAVYVYPLQWASLSTELPKETENTIRFSGWEATNGIRLRICCDNANKCPIRTNFDVNKRSRRWKEYGIVCPSGTSKLLFICENKGKNQGACGLDNIRLLNEACE</sequence>
<evidence type="ECO:0000313" key="4">
    <source>
        <dbReference type="Proteomes" id="UP000274756"/>
    </source>
</evidence>
<dbReference type="WBParaSite" id="DME_0000321501-mRNA-1">
    <property type="protein sequence ID" value="DME_0000321501-mRNA-1"/>
    <property type="gene ID" value="DME_0000321501"/>
</dbReference>
<feature type="compositionally biased region" description="Polar residues" evidence="1">
    <location>
        <begin position="146"/>
        <end position="162"/>
    </location>
</feature>
<evidence type="ECO:0000313" key="5">
    <source>
        <dbReference type="WBParaSite" id="DME_0000321501-mRNA-1"/>
    </source>
</evidence>
<reference evidence="2 4" key="2">
    <citation type="submission" date="2018-11" db="EMBL/GenBank/DDBJ databases">
        <authorList>
            <consortium name="Pathogen Informatics"/>
        </authorList>
    </citation>
    <scope>NUCLEOTIDE SEQUENCE [LARGE SCALE GENOMIC DNA]</scope>
</reference>
<gene>
    <name evidence="2" type="ORF">DME_LOCUS7374</name>
</gene>
<feature type="region of interest" description="Disordered" evidence="1">
    <location>
        <begin position="118"/>
        <end position="162"/>
    </location>
</feature>
<evidence type="ECO:0000313" key="2">
    <source>
        <dbReference type="EMBL" id="VDN57401.1"/>
    </source>
</evidence>
<keyword evidence="4" id="KW-1185">Reference proteome</keyword>
<reference evidence="5" key="1">
    <citation type="submission" date="2016-04" db="UniProtKB">
        <authorList>
            <consortium name="WormBaseParasite"/>
        </authorList>
    </citation>
    <scope>IDENTIFICATION</scope>
</reference>
<feature type="compositionally biased region" description="Basic and acidic residues" evidence="1">
    <location>
        <begin position="130"/>
        <end position="145"/>
    </location>
</feature>
<organism evidence="3 5">
    <name type="scientific">Dracunculus medinensis</name>
    <name type="common">Guinea worm</name>
    <dbReference type="NCBI Taxonomy" id="318479"/>
    <lineage>
        <taxon>Eukaryota</taxon>
        <taxon>Metazoa</taxon>
        <taxon>Ecdysozoa</taxon>
        <taxon>Nematoda</taxon>
        <taxon>Chromadorea</taxon>
        <taxon>Rhabditida</taxon>
        <taxon>Spirurina</taxon>
        <taxon>Dracunculoidea</taxon>
        <taxon>Dracunculidae</taxon>
        <taxon>Dracunculus</taxon>
    </lineage>
</organism>
<dbReference type="Proteomes" id="UP000038040">
    <property type="component" value="Unplaced"/>
</dbReference>